<feature type="compositionally biased region" description="Polar residues" evidence="1">
    <location>
        <begin position="384"/>
        <end position="402"/>
    </location>
</feature>
<dbReference type="EMBL" id="LKMD01000100">
    <property type="protein sequence ID" value="PIB00556.1"/>
    <property type="molecule type" value="Genomic_DNA"/>
</dbReference>
<evidence type="ECO:0000313" key="3">
    <source>
        <dbReference type="EMBL" id="PIB00556.1"/>
    </source>
</evidence>
<organism evidence="3 4">
    <name type="scientific">Cercospora beticola</name>
    <name type="common">Sugarbeet leaf spot fungus</name>
    <dbReference type="NCBI Taxonomy" id="122368"/>
    <lineage>
        <taxon>Eukaryota</taxon>
        <taxon>Fungi</taxon>
        <taxon>Dikarya</taxon>
        <taxon>Ascomycota</taxon>
        <taxon>Pezizomycotina</taxon>
        <taxon>Dothideomycetes</taxon>
        <taxon>Dothideomycetidae</taxon>
        <taxon>Mycosphaerellales</taxon>
        <taxon>Mycosphaerellaceae</taxon>
        <taxon>Cercospora</taxon>
    </lineage>
</organism>
<dbReference type="SUPFAM" id="SSF57879">
    <property type="entry name" value="Zinc domain conserved in yeast copper-regulated transcription factors"/>
    <property type="match status" value="1"/>
</dbReference>
<name>A0A2G5I6U3_CERBT</name>
<evidence type="ECO:0000313" key="4">
    <source>
        <dbReference type="Proteomes" id="UP000230605"/>
    </source>
</evidence>
<dbReference type="Pfam" id="PF00649">
    <property type="entry name" value="Copper-fist"/>
    <property type="match status" value="1"/>
</dbReference>
<dbReference type="Proteomes" id="UP000230605">
    <property type="component" value="Chromosome 1"/>
</dbReference>
<dbReference type="OrthoDB" id="5600085at2759"/>
<dbReference type="SMART" id="SM01090">
    <property type="entry name" value="Copper-fist"/>
    <property type="match status" value="1"/>
</dbReference>
<evidence type="ECO:0000259" key="2">
    <source>
        <dbReference type="PROSITE" id="PS50073"/>
    </source>
</evidence>
<feature type="compositionally biased region" description="Polar residues" evidence="1">
    <location>
        <begin position="230"/>
        <end position="252"/>
    </location>
</feature>
<dbReference type="GO" id="GO:0003677">
    <property type="term" value="F:DNA binding"/>
    <property type="evidence" value="ECO:0007669"/>
    <property type="project" value="InterPro"/>
</dbReference>
<feature type="region of interest" description="Disordered" evidence="1">
    <location>
        <begin position="357"/>
        <end position="414"/>
    </location>
</feature>
<feature type="domain" description="Copper-fist" evidence="2">
    <location>
        <begin position="22"/>
        <end position="57"/>
    </location>
</feature>
<evidence type="ECO:0000256" key="1">
    <source>
        <dbReference type="SAM" id="MobiDB-lite"/>
    </source>
</evidence>
<dbReference type="GO" id="GO:0003700">
    <property type="term" value="F:DNA-binding transcription factor activity"/>
    <property type="evidence" value="ECO:0007669"/>
    <property type="project" value="InterPro"/>
</dbReference>
<protein>
    <recommendedName>
        <fullName evidence="2">Copper-fist domain-containing protein</fullName>
    </recommendedName>
</protein>
<reference evidence="3 4" key="1">
    <citation type="submission" date="2015-10" db="EMBL/GenBank/DDBJ databases">
        <title>The cercosporin biosynthetic gene cluster was horizontally transferred to several fungal lineages and shown to be expanded in Cercospora beticola based on microsynteny with recipient genomes.</title>
        <authorList>
            <person name="De Jonge R."/>
            <person name="Ebert M.K."/>
            <person name="Suttle J.C."/>
            <person name="Jurick Ii W.M."/>
            <person name="Secor G.A."/>
            <person name="Thomma B.P."/>
            <person name="Van De Peer Y."/>
            <person name="Bolton M.D."/>
        </authorList>
    </citation>
    <scope>NUCLEOTIDE SEQUENCE [LARGE SCALE GENOMIC DNA]</scope>
    <source>
        <strain evidence="3 4">09-40</strain>
    </source>
</reference>
<dbReference type="Gene3D" id="3.90.430.10">
    <property type="entry name" value="Copper fist DNA-binding domain"/>
    <property type="match status" value="1"/>
</dbReference>
<dbReference type="GO" id="GO:0005507">
    <property type="term" value="F:copper ion binding"/>
    <property type="evidence" value="ECO:0007669"/>
    <property type="project" value="InterPro"/>
</dbReference>
<feature type="region of interest" description="Disordered" evidence="1">
    <location>
        <begin position="228"/>
        <end position="256"/>
    </location>
</feature>
<proteinExistence type="predicted"/>
<dbReference type="InterPro" id="IPR001083">
    <property type="entry name" value="Cu_fist_DNA-bd_dom"/>
</dbReference>
<comment type="caution">
    <text evidence="3">The sequence shown here is derived from an EMBL/GenBank/DDBJ whole genome shotgun (WGS) entry which is preliminary data.</text>
</comment>
<dbReference type="PROSITE" id="PS50073">
    <property type="entry name" value="COPPER_FIST_2"/>
    <property type="match status" value="1"/>
</dbReference>
<dbReference type="AlphaFoldDB" id="A0A2G5I6U3"/>
<accession>A0A2G5I6U3</accession>
<sequence>MDQEKPFKTIEVVDFKTNQTCKVACMSCIRGHRTTSCGIPVCRTKIFWTVKRPGRPSNSCTCRYGATGGCKCVVARSACPHKSKKGEKRTGECRCDEQGRYCCLLEPDHWTALFALQKPHVEFFPSREALEAKQAAAAISVQHFSPSPMHTIASPSERASQTRTPGPIVHTPGSHVMTAPYAAFSPSTPLTPRFGLMGIGAPQGSHDVGIDVLAWDNNAPIPSREFQSPYVESQPPTSSCCQTPASTMSHTASPLPVPDISFIQPEPLHDMNLPQQYNETGQIGDVHGTLPPSVLSSTQSSAYDFERLRADYYHYQFPNAICQNCGVSGCTCKNCPPPFQNPGTGSWAQCCSRKHAREPTPGAVPSKVPRSFNYDGSRGIHQHAQAQQSSGGCCDTSSQQEPNGEHDPLQFGNGDVIPTDFEAFNLDHEFVMPDGSAPLNIADYLSVDLDAEPPDDDQNTNGCCCR</sequence>
<dbReference type="GO" id="GO:0005634">
    <property type="term" value="C:nucleus"/>
    <property type="evidence" value="ECO:0007669"/>
    <property type="project" value="InterPro"/>
</dbReference>
<gene>
    <name evidence="3" type="ORF">CB0940_00460</name>
</gene>
<dbReference type="InterPro" id="IPR036395">
    <property type="entry name" value="Cu_fist_DNA-bd_dom_sf"/>
</dbReference>